<reference evidence="2" key="2">
    <citation type="submission" date="2025-08" db="UniProtKB">
        <authorList>
            <consortium name="Ensembl"/>
        </authorList>
    </citation>
    <scope>IDENTIFICATION</scope>
</reference>
<dbReference type="AlphaFoldDB" id="A0A452RS54"/>
<dbReference type="OMA" id="CFLTPGA"/>
<dbReference type="GeneTree" id="ENSGT00910000148306"/>
<evidence type="ECO:0000313" key="3">
    <source>
        <dbReference type="Proteomes" id="UP000291022"/>
    </source>
</evidence>
<sequence>MRIWCLECFLTPGAGFLTLSSSVWSNEEGEENLHQKPVLCSKLSLVFFCFVFCFVLVCLFLSLCTYPCLLSSKKELKK</sequence>
<proteinExistence type="predicted"/>
<reference evidence="2" key="3">
    <citation type="submission" date="2025-09" db="UniProtKB">
        <authorList>
            <consortium name="Ensembl"/>
        </authorList>
    </citation>
    <scope>IDENTIFICATION</scope>
</reference>
<keyword evidence="1" id="KW-0472">Membrane</keyword>
<name>A0A452RS54_URSAM</name>
<dbReference type="Proteomes" id="UP000291022">
    <property type="component" value="Unassembled WGS sequence"/>
</dbReference>
<evidence type="ECO:0000313" key="2">
    <source>
        <dbReference type="Ensembl" id="ENSUAMP00000022217.1"/>
    </source>
</evidence>
<keyword evidence="1" id="KW-0812">Transmembrane</keyword>
<keyword evidence="1" id="KW-1133">Transmembrane helix</keyword>
<evidence type="ECO:0000256" key="1">
    <source>
        <dbReference type="SAM" id="Phobius"/>
    </source>
</evidence>
<dbReference type="STRING" id="9643.ENSUAMP00000022217"/>
<feature type="transmembrane region" description="Helical" evidence="1">
    <location>
        <begin position="45"/>
        <end position="69"/>
    </location>
</feature>
<protein>
    <submittedName>
        <fullName evidence="2">Uncharacterized protein</fullName>
    </submittedName>
</protein>
<organism evidence="2 3">
    <name type="scientific">Ursus americanus</name>
    <name type="common">American black bear</name>
    <name type="synonym">Euarctos americanus</name>
    <dbReference type="NCBI Taxonomy" id="9643"/>
    <lineage>
        <taxon>Eukaryota</taxon>
        <taxon>Metazoa</taxon>
        <taxon>Chordata</taxon>
        <taxon>Craniata</taxon>
        <taxon>Vertebrata</taxon>
        <taxon>Euteleostomi</taxon>
        <taxon>Mammalia</taxon>
        <taxon>Eutheria</taxon>
        <taxon>Laurasiatheria</taxon>
        <taxon>Carnivora</taxon>
        <taxon>Caniformia</taxon>
        <taxon>Ursidae</taxon>
        <taxon>Ursus</taxon>
    </lineage>
</organism>
<reference evidence="3" key="1">
    <citation type="submission" date="2016-06" db="EMBL/GenBank/DDBJ databases">
        <title>De novo assembly and RNA-Seq shows season-dependent expression and editing in black bear kidneys.</title>
        <authorList>
            <person name="Korstanje R."/>
            <person name="Srivastava A."/>
            <person name="Sarsani V.K."/>
            <person name="Sheehan S.M."/>
            <person name="Seger R.L."/>
            <person name="Barter M.E."/>
            <person name="Lindqvist C."/>
            <person name="Brody L.C."/>
            <person name="Mullikin J.C."/>
        </authorList>
    </citation>
    <scope>NUCLEOTIDE SEQUENCE [LARGE SCALE GENOMIC DNA]</scope>
</reference>
<keyword evidence="3" id="KW-1185">Reference proteome</keyword>
<dbReference type="Ensembl" id="ENSUAMT00000024837.1">
    <property type="protein sequence ID" value="ENSUAMP00000022217.1"/>
    <property type="gene ID" value="ENSUAMG00000017471.1"/>
</dbReference>
<accession>A0A452RS54</accession>